<feature type="compositionally biased region" description="Polar residues" evidence="1">
    <location>
        <begin position="71"/>
        <end position="82"/>
    </location>
</feature>
<evidence type="ECO:0000256" key="1">
    <source>
        <dbReference type="SAM" id="MobiDB-lite"/>
    </source>
</evidence>
<dbReference type="EMBL" id="CP092625">
    <property type="protein sequence ID" value="UMM43213.1"/>
    <property type="molecule type" value="Genomic_DNA"/>
</dbReference>
<accession>A0AAE9JSC2</accession>
<proteinExistence type="predicted"/>
<feature type="compositionally biased region" description="Basic residues" evidence="1">
    <location>
        <begin position="44"/>
        <end position="58"/>
    </location>
</feature>
<name>A0AAE9JSC2_CAEBR</name>
<feature type="region of interest" description="Disordered" evidence="1">
    <location>
        <begin position="70"/>
        <end position="91"/>
    </location>
</feature>
<evidence type="ECO:0000313" key="3">
    <source>
        <dbReference type="Proteomes" id="UP000829354"/>
    </source>
</evidence>
<evidence type="ECO:0000313" key="2">
    <source>
        <dbReference type="EMBL" id="UMM43213.1"/>
    </source>
</evidence>
<protein>
    <submittedName>
        <fullName evidence="2">Uncharacterized protein</fullName>
    </submittedName>
</protein>
<gene>
    <name evidence="2" type="ORF">L5515_018788</name>
</gene>
<feature type="region of interest" description="Disordered" evidence="1">
    <location>
        <begin position="40"/>
        <end position="59"/>
    </location>
</feature>
<keyword evidence="3" id="KW-1185">Reference proteome</keyword>
<dbReference type="AlphaFoldDB" id="A0AAE9JSC2"/>
<reference evidence="2 3" key="1">
    <citation type="submission" date="2022-04" db="EMBL/GenBank/DDBJ databases">
        <title>Chromosome-level reference genomes for two strains of Caenorhabditis briggsae: an improved platform for comparative genomics.</title>
        <authorList>
            <person name="Stevens L."/>
            <person name="Andersen E."/>
        </authorList>
    </citation>
    <scope>NUCLEOTIDE SEQUENCE [LARGE SCALE GENOMIC DNA]</scope>
    <source>
        <strain evidence="2">VX34</strain>
        <tissue evidence="2">Whole-organism</tissue>
    </source>
</reference>
<sequence length="252" mass="29680">MKFNESGKRSLLVYSKKDFWNLPTARGNCTATSTTEEKTVGGRYQKKGPKCSPKKPTRGRYANRNIEIFNEPSTSNIPSTSAAPPKPQRIVPKSEDVGLCHPIFMMQMNFKKVELKVPHWMRFMEMDRWTATARRRNLTADQKLVMKESKYIFRRLNVEEVTDPVAEEEPEPWMHAEAEAEQFSHYDVDKDELESCKKRNTCSNHLTWKDFKEHRETCRLNGEDPEFYDVQKLISECKNRRLQRLQRDNNKE</sequence>
<organism evidence="2 3">
    <name type="scientific">Caenorhabditis briggsae</name>
    <dbReference type="NCBI Taxonomy" id="6238"/>
    <lineage>
        <taxon>Eukaryota</taxon>
        <taxon>Metazoa</taxon>
        <taxon>Ecdysozoa</taxon>
        <taxon>Nematoda</taxon>
        <taxon>Chromadorea</taxon>
        <taxon>Rhabditida</taxon>
        <taxon>Rhabditina</taxon>
        <taxon>Rhabditomorpha</taxon>
        <taxon>Rhabditoidea</taxon>
        <taxon>Rhabditidae</taxon>
        <taxon>Peloderinae</taxon>
        <taxon>Caenorhabditis</taxon>
    </lineage>
</organism>
<dbReference type="Proteomes" id="UP000829354">
    <property type="component" value="Chromosome X"/>
</dbReference>